<evidence type="ECO:0000313" key="2">
    <source>
        <dbReference type="EMBL" id="EEO27845.1"/>
    </source>
</evidence>
<dbReference type="PROSITE" id="PS51257">
    <property type="entry name" value="PROKAR_LIPOPROTEIN"/>
    <property type="match status" value="1"/>
</dbReference>
<proteinExistence type="predicted"/>
<sequence>MKTSSSSLIVAPLYPAGFFLQACETGNGSAKMPVVSPPYGGGIPPCFPPEFPGFRFRQMAVIIDWRFLRRQAMHGFFTRKIPEPSRFGLPFIVPFLGPGARCPEKTGTGVTRGRRDGFRQRSRRHAGPSSAGAVLVRFLQEKRGWADSSGPVHRLFPRVGRALRRGLFLFLSGICLWPLPAGRRRVWKKSVPETGRNGRPCRIAVARRGSAGASGRHPACRAGAVFG</sequence>
<evidence type="ECO:0000256" key="1">
    <source>
        <dbReference type="SAM" id="MobiDB-lite"/>
    </source>
</evidence>
<comment type="caution">
    <text evidence="2">The sequence shown here is derived from an EMBL/GenBank/DDBJ whole genome shotgun (WGS) entry which is preliminary data.</text>
</comment>
<feature type="region of interest" description="Disordered" evidence="1">
    <location>
        <begin position="104"/>
        <end position="129"/>
    </location>
</feature>
<protein>
    <submittedName>
        <fullName evidence="2">Uncharacterized protein</fullName>
    </submittedName>
</protein>
<dbReference type="Proteomes" id="UP000003973">
    <property type="component" value="Unassembled WGS sequence"/>
</dbReference>
<gene>
    <name evidence="2" type="ORF">OFAG_00997</name>
</gene>
<reference evidence="2" key="1">
    <citation type="submission" date="2011-10" db="EMBL/GenBank/DDBJ databases">
        <title>The Genome Sequence of Oxalobacter formigenes HOxBLS.</title>
        <authorList>
            <consortium name="The Broad Institute Genome Sequencing Platform"/>
            <person name="Earl A."/>
            <person name="Ward D."/>
            <person name="Feldgarden M."/>
            <person name="Gevers D."/>
            <person name="Allison M.J."/>
            <person name="Humphrey S."/>
            <person name="Young S.K."/>
            <person name="Zeng Q."/>
            <person name="Gargeya S."/>
            <person name="Fitzgerald M."/>
            <person name="Haas B."/>
            <person name="Abouelleil A."/>
            <person name="Alvarado L."/>
            <person name="Arachchi H.M."/>
            <person name="Berlin A."/>
            <person name="Brown A."/>
            <person name="Chapman S.B."/>
            <person name="Chen Z."/>
            <person name="Dunbar C."/>
            <person name="Freedman E."/>
            <person name="Gearin G."/>
            <person name="Goldberg J."/>
            <person name="Griggs A."/>
            <person name="Gujja S."/>
            <person name="Heiman D."/>
            <person name="Howarth C."/>
            <person name="Larson L."/>
            <person name="Lui A."/>
            <person name="MacDonald P.J.P."/>
            <person name="Montmayeur A."/>
            <person name="Murphy C."/>
            <person name="Neiman D."/>
            <person name="Pearson M."/>
            <person name="Priest M."/>
            <person name="Roberts A."/>
            <person name="Saif S."/>
            <person name="Shea T."/>
            <person name="Shenoy N."/>
            <person name="Sisk P."/>
            <person name="Stolte C."/>
            <person name="Sykes S."/>
            <person name="Wortman J."/>
            <person name="Nusbaum C."/>
            <person name="Birren B."/>
        </authorList>
    </citation>
    <scope>NUCLEOTIDE SEQUENCE [LARGE SCALE GENOMIC DNA]</scope>
    <source>
        <strain evidence="2">HOxBLS</strain>
    </source>
</reference>
<dbReference type="EMBL" id="ACDP02000015">
    <property type="protein sequence ID" value="EEO27845.1"/>
    <property type="molecule type" value="Genomic_DNA"/>
</dbReference>
<accession>C3X3Q8</accession>
<keyword evidence="3" id="KW-1185">Reference proteome</keyword>
<dbReference type="HOGENOM" id="CLU_1218777_0_0_4"/>
<organism evidence="2 3">
    <name type="scientific">Oxalobacter paraformigenes</name>
    <dbReference type="NCBI Taxonomy" id="556268"/>
    <lineage>
        <taxon>Bacteria</taxon>
        <taxon>Pseudomonadati</taxon>
        <taxon>Pseudomonadota</taxon>
        <taxon>Betaproteobacteria</taxon>
        <taxon>Burkholderiales</taxon>
        <taxon>Oxalobacteraceae</taxon>
        <taxon>Oxalobacter</taxon>
    </lineage>
</organism>
<name>C3X3Q8_9BURK</name>
<dbReference type="AlphaFoldDB" id="C3X3Q8"/>
<evidence type="ECO:0000313" key="3">
    <source>
        <dbReference type="Proteomes" id="UP000003973"/>
    </source>
</evidence>